<dbReference type="Gene3D" id="3.20.20.70">
    <property type="entry name" value="Aldolase class I"/>
    <property type="match status" value="1"/>
</dbReference>
<evidence type="ECO:0000256" key="2">
    <source>
        <dbReference type="ARBA" id="ARBA00022485"/>
    </source>
</evidence>
<feature type="domain" description="tRNA wybutosine-synthesis" evidence="6">
    <location>
        <begin position="288"/>
        <end position="350"/>
    </location>
</feature>
<reference evidence="7" key="2">
    <citation type="submission" date="2025-09" db="UniProtKB">
        <authorList>
            <consortium name="Ensembl"/>
        </authorList>
    </citation>
    <scope>IDENTIFICATION</scope>
</reference>
<evidence type="ECO:0000313" key="8">
    <source>
        <dbReference type="Proteomes" id="UP000472266"/>
    </source>
</evidence>
<dbReference type="InterPro" id="IPR034556">
    <property type="entry name" value="tRNA_wybutosine-synthase"/>
</dbReference>
<evidence type="ECO:0000256" key="1">
    <source>
        <dbReference type="ARBA" id="ARBA00001966"/>
    </source>
</evidence>
<keyword evidence="5" id="KW-0812">Transmembrane</keyword>
<keyword evidence="2" id="KW-0004">4Fe-4S</keyword>
<evidence type="ECO:0000256" key="4">
    <source>
        <dbReference type="ARBA" id="ARBA00023239"/>
    </source>
</evidence>
<dbReference type="PANTHER" id="PTHR13930">
    <property type="entry name" value="S-ADENOSYL-L-METHIONINE-DEPENDENT TRNA 4-DEMETHYLWYOSINE SYNTHASE"/>
    <property type="match status" value="1"/>
</dbReference>
<keyword evidence="2" id="KW-0408">Iron</keyword>
<dbReference type="PANTHER" id="PTHR13930:SF0">
    <property type="entry name" value="S-ADENOSYL-L-METHIONINE-DEPENDENT TRNA 4-DEMETHYLWYOSINE SYNTHASE TYW1-RELATED"/>
    <property type="match status" value="1"/>
</dbReference>
<evidence type="ECO:0000256" key="5">
    <source>
        <dbReference type="SAM" id="Phobius"/>
    </source>
</evidence>
<dbReference type="AlphaFoldDB" id="A0A672UU44"/>
<dbReference type="GO" id="GO:0031591">
    <property type="term" value="P:wybutosine biosynthetic process"/>
    <property type="evidence" value="ECO:0007669"/>
    <property type="project" value="TreeGrafter"/>
</dbReference>
<sequence length="373" mass="42248">FNVSVDTWSFFYPWLVPLWLHRFYVYSAVAFEVSIWIIIQFSTSKPQKKVTKHVSTLSEKRELFETSSEEEADAQEAGGTNSVIDVEDLSNIMSHMKKAKRECELEEGDVGMKMITPPLREALTKQACLVDSGLALVSSLLQEGSSWFCSVFLVPGFIRYRCMVWEGMLVDLDMFFPLFAGVSGVQATCFEEAMTAKHCALPLVGESPSIPTCLVTNPVMQLYVSMDASTKESLKRIDPPLFKDFWQRFLHSLKALSEKQQHIVYRLTLVKAWSVDELKAYADLMSLGKPDFIKVKGVTYCGKSLASSLTMANVPWHEEVVHFVQELTNLIPDYEITCEHEHSNHLLIAHKKVRLCQGVMPGTEVLFQTWVPS</sequence>
<keyword evidence="5" id="KW-0472">Membrane</keyword>
<keyword evidence="5" id="KW-1133">Transmembrane helix</keyword>
<organism evidence="7 8">
    <name type="scientific">Strigops habroptila</name>
    <name type="common">Kakapo</name>
    <dbReference type="NCBI Taxonomy" id="2489341"/>
    <lineage>
        <taxon>Eukaryota</taxon>
        <taxon>Metazoa</taxon>
        <taxon>Chordata</taxon>
        <taxon>Craniata</taxon>
        <taxon>Vertebrata</taxon>
        <taxon>Euteleostomi</taxon>
        <taxon>Archelosauria</taxon>
        <taxon>Archosauria</taxon>
        <taxon>Dinosauria</taxon>
        <taxon>Saurischia</taxon>
        <taxon>Theropoda</taxon>
        <taxon>Coelurosauria</taxon>
        <taxon>Aves</taxon>
        <taxon>Neognathae</taxon>
        <taxon>Neoaves</taxon>
        <taxon>Telluraves</taxon>
        <taxon>Australaves</taxon>
        <taxon>Psittaciformes</taxon>
        <taxon>Psittacidae</taxon>
        <taxon>Strigops</taxon>
    </lineage>
</organism>
<dbReference type="GO" id="GO:0051539">
    <property type="term" value="F:4 iron, 4 sulfur cluster binding"/>
    <property type="evidence" value="ECO:0007669"/>
    <property type="project" value="UniProtKB-KW"/>
</dbReference>
<name>A0A672UU44_STRHB</name>
<dbReference type="GO" id="GO:0016829">
    <property type="term" value="F:lyase activity"/>
    <property type="evidence" value="ECO:0007669"/>
    <property type="project" value="UniProtKB-KW"/>
</dbReference>
<dbReference type="InterPro" id="IPR013785">
    <property type="entry name" value="Aldolase_TIM"/>
</dbReference>
<dbReference type="Ensembl" id="ENSSHBT00005022667.1">
    <property type="protein sequence ID" value="ENSSHBP00005018968.1"/>
    <property type="gene ID" value="ENSSHBG00005016304.1"/>
</dbReference>
<dbReference type="InParanoid" id="A0A672UU44"/>
<dbReference type="OMA" id="EITCEHE"/>
<evidence type="ECO:0000259" key="6">
    <source>
        <dbReference type="Pfam" id="PF08608"/>
    </source>
</evidence>
<proteinExistence type="predicted"/>
<keyword evidence="2" id="KW-0411">Iron-sulfur</keyword>
<dbReference type="Proteomes" id="UP000472266">
    <property type="component" value="Unplaced"/>
</dbReference>
<dbReference type="InterPro" id="IPR013917">
    <property type="entry name" value="tRNA_wybutosine-synth"/>
</dbReference>
<comment type="cofactor">
    <cofactor evidence="1">
        <name>[4Fe-4S] cluster</name>
        <dbReference type="ChEBI" id="CHEBI:49883"/>
    </cofactor>
</comment>
<protein>
    <recommendedName>
        <fullName evidence="6">tRNA wybutosine-synthesis domain-containing protein</fullName>
    </recommendedName>
</protein>
<feature type="transmembrane region" description="Helical" evidence="5">
    <location>
        <begin position="20"/>
        <end position="39"/>
    </location>
</feature>
<reference evidence="7" key="1">
    <citation type="submission" date="2025-08" db="UniProtKB">
        <authorList>
            <consortium name="Ensembl"/>
        </authorList>
    </citation>
    <scope>IDENTIFICATION</scope>
</reference>
<evidence type="ECO:0000256" key="3">
    <source>
        <dbReference type="ARBA" id="ARBA00022694"/>
    </source>
</evidence>
<dbReference type="Pfam" id="PF08608">
    <property type="entry name" value="Wyosine_form"/>
    <property type="match status" value="1"/>
</dbReference>
<evidence type="ECO:0000313" key="7">
    <source>
        <dbReference type="Ensembl" id="ENSSHBP00005018968.1"/>
    </source>
</evidence>
<keyword evidence="4" id="KW-0456">Lyase</keyword>
<keyword evidence="2" id="KW-0479">Metal-binding</keyword>
<keyword evidence="8" id="KW-1185">Reference proteome</keyword>
<keyword evidence="3" id="KW-0819">tRNA processing</keyword>
<dbReference type="GeneTree" id="ENSGT00510000047059"/>
<accession>A0A672UU44</accession>